<proteinExistence type="inferred from homology"/>
<protein>
    <submittedName>
        <fullName evidence="8">DMT family permease</fullName>
    </submittedName>
</protein>
<dbReference type="EMBL" id="AZGB01000015">
    <property type="protein sequence ID" value="KRM06417.1"/>
    <property type="molecule type" value="Genomic_DNA"/>
</dbReference>
<dbReference type="PANTHER" id="PTHR32322:SF2">
    <property type="entry name" value="EAMA DOMAIN-CONTAINING PROTEIN"/>
    <property type="match status" value="1"/>
</dbReference>
<keyword evidence="9" id="KW-1185">Reference proteome</keyword>
<feature type="domain" description="EamA" evidence="7">
    <location>
        <begin position="159"/>
        <end position="288"/>
    </location>
</feature>
<dbReference type="SUPFAM" id="SSF103481">
    <property type="entry name" value="Multidrug resistance efflux transporter EmrE"/>
    <property type="match status" value="2"/>
</dbReference>
<feature type="transmembrane region" description="Helical" evidence="6">
    <location>
        <begin position="189"/>
        <end position="207"/>
    </location>
</feature>
<feature type="transmembrane region" description="Helical" evidence="6">
    <location>
        <begin position="274"/>
        <end position="292"/>
    </location>
</feature>
<dbReference type="RefSeq" id="WP_057871335.1">
    <property type="nucleotide sequence ID" value="NZ_AZGB01000015.1"/>
</dbReference>
<dbReference type="Pfam" id="PF00892">
    <property type="entry name" value="EamA"/>
    <property type="match status" value="2"/>
</dbReference>
<feature type="transmembrane region" description="Helical" evidence="6">
    <location>
        <begin position="248"/>
        <end position="268"/>
    </location>
</feature>
<dbReference type="GO" id="GO:0016020">
    <property type="term" value="C:membrane"/>
    <property type="evidence" value="ECO:0007669"/>
    <property type="project" value="UniProtKB-SubCell"/>
</dbReference>
<name>A0A0R1VL72_9LACO</name>
<sequence length="299" mass="32832">MKSYQTKGLFYAISSGVLWGASGTVAQYLFSATAIKPIWLTGIRLFFSGTLLLLFLKFGRHQAIKQVWQQKWSRWQLIRFAFLGVVPSQFAYFEAIHYGNAATATVIQFLGPLLIVIYLAISQLVWPRRSDLFCIIIAFAGVFLLVTRGNLTNLSLGAAGLIWGLAAAIGQAAYTLLPRRLLKEFDTSLIVGWAMLIGSLPFAPLLLQTRITLSTTVLTAVVYVVIGGTMFAYLFYLHSLHFLQPAITGMLSSFEPLTATILAVAFLGVELNSAEISGIVLVLATAFVQAFVQPKELLK</sequence>
<feature type="transmembrane region" description="Helical" evidence="6">
    <location>
        <begin position="157"/>
        <end position="177"/>
    </location>
</feature>
<feature type="transmembrane region" description="Helical" evidence="6">
    <location>
        <begin position="213"/>
        <end position="236"/>
    </location>
</feature>
<keyword evidence="4 6" id="KW-1133">Transmembrane helix</keyword>
<evidence type="ECO:0000256" key="1">
    <source>
        <dbReference type="ARBA" id="ARBA00004127"/>
    </source>
</evidence>
<evidence type="ECO:0000256" key="6">
    <source>
        <dbReference type="SAM" id="Phobius"/>
    </source>
</evidence>
<feature type="transmembrane region" description="Helical" evidence="6">
    <location>
        <begin position="37"/>
        <end position="56"/>
    </location>
</feature>
<evidence type="ECO:0000256" key="4">
    <source>
        <dbReference type="ARBA" id="ARBA00022989"/>
    </source>
</evidence>
<keyword evidence="5 6" id="KW-0472">Membrane</keyword>
<dbReference type="InterPro" id="IPR000620">
    <property type="entry name" value="EamA_dom"/>
</dbReference>
<dbReference type="GeneID" id="98318596"/>
<comment type="subcellular location">
    <subcellularLocation>
        <location evidence="1">Endomembrane system</location>
        <topology evidence="1">Multi-pass membrane protein</topology>
    </subcellularLocation>
</comment>
<feature type="transmembrane region" description="Helical" evidence="6">
    <location>
        <begin position="9"/>
        <end position="31"/>
    </location>
</feature>
<evidence type="ECO:0000256" key="2">
    <source>
        <dbReference type="ARBA" id="ARBA00007362"/>
    </source>
</evidence>
<dbReference type="InterPro" id="IPR050638">
    <property type="entry name" value="AA-Vitamin_Transporters"/>
</dbReference>
<dbReference type="PATRIC" id="fig|1423750.3.peg.579"/>
<keyword evidence="3 6" id="KW-0812">Transmembrane</keyword>
<dbReference type="OrthoDB" id="9810818at2"/>
<evidence type="ECO:0000259" key="7">
    <source>
        <dbReference type="Pfam" id="PF00892"/>
    </source>
</evidence>
<comment type="caution">
    <text evidence="8">The sequence shown here is derived from an EMBL/GenBank/DDBJ whole genome shotgun (WGS) entry which is preliminary data.</text>
</comment>
<dbReference type="STRING" id="1423750.FC89_GL000561"/>
<gene>
    <name evidence="8" type="ORF">FC89_GL000561</name>
</gene>
<reference evidence="8 9" key="1">
    <citation type="journal article" date="2015" name="Genome Announc.">
        <title>Expanding the biotechnology potential of lactobacilli through comparative genomics of 213 strains and associated genera.</title>
        <authorList>
            <person name="Sun Z."/>
            <person name="Harris H.M."/>
            <person name="McCann A."/>
            <person name="Guo C."/>
            <person name="Argimon S."/>
            <person name="Zhang W."/>
            <person name="Yang X."/>
            <person name="Jeffery I.B."/>
            <person name="Cooney J.C."/>
            <person name="Kagawa T.F."/>
            <person name="Liu W."/>
            <person name="Song Y."/>
            <person name="Salvetti E."/>
            <person name="Wrobel A."/>
            <person name="Rasinkangas P."/>
            <person name="Parkhill J."/>
            <person name="Rea M.C."/>
            <person name="O'Sullivan O."/>
            <person name="Ritari J."/>
            <person name="Douillard F.P."/>
            <person name="Paul Ross R."/>
            <person name="Yang R."/>
            <person name="Briner A.E."/>
            <person name="Felis G.E."/>
            <person name="de Vos W.M."/>
            <person name="Barrangou R."/>
            <person name="Klaenhammer T.R."/>
            <person name="Caufield P.W."/>
            <person name="Cui Y."/>
            <person name="Zhang H."/>
            <person name="O'Toole P.W."/>
        </authorList>
    </citation>
    <scope>NUCLEOTIDE SEQUENCE [LARGE SCALE GENOMIC DNA]</scope>
    <source>
        <strain evidence="8 9">DSM 18630</strain>
    </source>
</reference>
<dbReference type="AlphaFoldDB" id="A0A0R1VL72"/>
<dbReference type="PANTHER" id="PTHR32322">
    <property type="entry name" value="INNER MEMBRANE TRANSPORTER"/>
    <property type="match status" value="1"/>
</dbReference>
<comment type="similarity">
    <text evidence="2">Belongs to the EamA transporter family.</text>
</comment>
<feature type="domain" description="EamA" evidence="7">
    <location>
        <begin position="7"/>
        <end position="146"/>
    </location>
</feature>
<evidence type="ECO:0000256" key="3">
    <source>
        <dbReference type="ARBA" id="ARBA00022692"/>
    </source>
</evidence>
<evidence type="ECO:0000313" key="9">
    <source>
        <dbReference type="Proteomes" id="UP000051451"/>
    </source>
</evidence>
<evidence type="ECO:0000313" key="8">
    <source>
        <dbReference type="EMBL" id="KRM06417.1"/>
    </source>
</evidence>
<feature type="transmembrane region" description="Helical" evidence="6">
    <location>
        <begin position="132"/>
        <end position="151"/>
    </location>
</feature>
<feature type="transmembrane region" description="Helical" evidence="6">
    <location>
        <begin position="77"/>
        <end position="95"/>
    </location>
</feature>
<feature type="transmembrane region" description="Helical" evidence="6">
    <location>
        <begin position="101"/>
        <end position="120"/>
    </location>
</feature>
<accession>A0A0R1VL72</accession>
<organism evidence="8 9">
    <name type="scientific">Liquorilactobacillus ghanensis DSM 18630</name>
    <dbReference type="NCBI Taxonomy" id="1423750"/>
    <lineage>
        <taxon>Bacteria</taxon>
        <taxon>Bacillati</taxon>
        <taxon>Bacillota</taxon>
        <taxon>Bacilli</taxon>
        <taxon>Lactobacillales</taxon>
        <taxon>Lactobacillaceae</taxon>
        <taxon>Liquorilactobacillus</taxon>
    </lineage>
</organism>
<evidence type="ECO:0000256" key="5">
    <source>
        <dbReference type="ARBA" id="ARBA00023136"/>
    </source>
</evidence>
<dbReference type="InterPro" id="IPR037185">
    <property type="entry name" value="EmrE-like"/>
</dbReference>
<dbReference type="Proteomes" id="UP000051451">
    <property type="component" value="Unassembled WGS sequence"/>
</dbReference>